<dbReference type="EMBL" id="BAAARJ010000026">
    <property type="protein sequence ID" value="GAA2636293.1"/>
    <property type="molecule type" value="Genomic_DNA"/>
</dbReference>
<dbReference type="InterPro" id="IPR007267">
    <property type="entry name" value="GtrA_DPMS_TM"/>
</dbReference>
<evidence type="ECO:0000313" key="9">
    <source>
        <dbReference type="Proteomes" id="UP001501447"/>
    </source>
</evidence>
<protein>
    <recommendedName>
        <fullName evidence="7">GtrA/DPMS transmembrane domain-containing protein</fullName>
    </recommendedName>
</protein>
<dbReference type="InterPro" id="IPR051401">
    <property type="entry name" value="GtrA_CellWall_Glycosyl"/>
</dbReference>
<feature type="transmembrane region" description="Helical" evidence="6">
    <location>
        <begin position="21"/>
        <end position="46"/>
    </location>
</feature>
<accession>A0ABP6D7X4</accession>
<comment type="caution">
    <text evidence="8">The sequence shown here is derived from an EMBL/GenBank/DDBJ whole genome shotgun (WGS) entry which is preliminary data.</text>
</comment>
<evidence type="ECO:0000256" key="3">
    <source>
        <dbReference type="ARBA" id="ARBA00022692"/>
    </source>
</evidence>
<evidence type="ECO:0000259" key="7">
    <source>
        <dbReference type="Pfam" id="PF04138"/>
    </source>
</evidence>
<gene>
    <name evidence="8" type="ORF">GCM10009863_61020</name>
</gene>
<feature type="domain" description="GtrA/DPMS transmembrane" evidence="7">
    <location>
        <begin position="28"/>
        <end position="156"/>
    </location>
</feature>
<evidence type="ECO:0000256" key="6">
    <source>
        <dbReference type="SAM" id="Phobius"/>
    </source>
</evidence>
<dbReference type="Pfam" id="PF04138">
    <property type="entry name" value="GtrA_DPMS_TM"/>
    <property type="match status" value="1"/>
</dbReference>
<proteinExistence type="inferred from homology"/>
<evidence type="ECO:0000256" key="4">
    <source>
        <dbReference type="ARBA" id="ARBA00022989"/>
    </source>
</evidence>
<sequence length="171" mass="17649">MPGAPHPATRSRRLPARARGFGAELGGFAAVGVFAFAADVGAFLWLRGPMGLDPLAAKAVSFVAGCSVAYAGNALGPYRPRGGGEGGAGPGTGWWRRFGIFVLVNVAGAAVQLACLWISRYGLGRTSVRADLVAGAGVGMALATALRFWGTRTLVFRATRTPTRTSTRTPT</sequence>
<reference evidence="9" key="1">
    <citation type="journal article" date="2019" name="Int. J. Syst. Evol. Microbiol.">
        <title>The Global Catalogue of Microorganisms (GCM) 10K type strain sequencing project: providing services to taxonomists for standard genome sequencing and annotation.</title>
        <authorList>
            <consortium name="The Broad Institute Genomics Platform"/>
            <consortium name="The Broad Institute Genome Sequencing Center for Infectious Disease"/>
            <person name="Wu L."/>
            <person name="Ma J."/>
        </authorList>
    </citation>
    <scope>NUCLEOTIDE SEQUENCE [LARGE SCALE GENOMIC DNA]</scope>
    <source>
        <strain evidence="9">JCM 16373</strain>
    </source>
</reference>
<dbReference type="Proteomes" id="UP001501447">
    <property type="component" value="Unassembled WGS sequence"/>
</dbReference>
<evidence type="ECO:0000256" key="2">
    <source>
        <dbReference type="ARBA" id="ARBA00009399"/>
    </source>
</evidence>
<evidence type="ECO:0000256" key="1">
    <source>
        <dbReference type="ARBA" id="ARBA00004141"/>
    </source>
</evidence>
<keyword evidence="3 6" id="KW-0812">Transmembrane</keyword>
<keyword evidence="4 6" id="KW-1133">Transmembrane helix</keyword>
<organism evidence="8 9">
    <name type="scientific">Streptomyces axinellae</name>
    <dbReference type="NCBI Taxonomy" id="552788"/>
    <lineage>
        <taxon>Bacteria</taxon>
        <taxon>Bacillati</taxon>
        <taxon>Actinomycetota</taxon>
        <taxon>Actinomycetes</taxon>
        <taxon>Kitasatosporales</taxon>
        <taxon>Streptomycetaceae</taxon>
        <taxon>Streptomyces</taxon>
    </lineage>
</organism>
<feature type="transmembrane region" description="Helical" evidence="6">
    <location>
        <begin position="98"/>
        <end position="118"/>
    </location>
</feature>
<dbReference type="PANTHER" id="PTHR38459">
    <property type="entry name" value="PROPHAGE BACTOPRENOL-LINKED GLUCOSE TRANSLOCASE HOMOLOG"/>
    <property type="match status" value="1"/>
</dbReference>
<dbReference type="PANTHER" id="PTHR38459:SF6">
    <property type="entry name" value="ARABINOGALACTAN BIOSYNTHESIS RECRUITING PROTEIN RV3789"/>
    <property type="match status" value="1"/>
</dbReference>
<comment type="subcellular location">
    <subcellularLocation>
        <location evidence="1">Membrane</location>
        <topology evidence="1">Multi-pass membrane protein</topology>
    </subcellularLocation>
</comment>
<comment type="similarity">
    <text evidence="2">Belongs to the GtrA family.</text>
</comment>
<name>A0ABP6D7X4_9ACTN</name>
<evidence type="ECO:0000256" key="5">
    <source>
        <dbReference type="ARBA" id="ARBA00023136"/>
    </source>
</evidence>
<keyword evidence="5 6" id="KW-0472">Membrane</keyword>
<feature type="transmembrane region" description="Helical" evidence="6">
    <location>
        <begin position="130"/>
        <end position="150"/>
    </location>
</feature>
<keyword evidence="9" id="KW-1185">Reference proteome</keyword>
<evidence type="ECO:0000313" key="8">
    <source>
        <dbReference type="EMBL" id="GAA2636293.1"/>
    </source>
</evidence>